<dbReference type="Proteomes" id="UP000186228">
    <property type="component" value="Unassembled WGS sequence"/>
</dbReference>
<sequence length="220" mass="24472">MLTNTAEFRATESDGGHIEIRPSVLYIGTPVVLITSLNPDGTTNISPMSSFWALYDRVVLGLTSTSKGRENLMRERQLVLNFPSPGLWPKIEAIAPTTGRDPVPPHKQKIGYRFEADKFDVAGLTPQAADLVRPLRIAECPIQFEAEVVAAHPPGAEWPFERTEAFSIVEAKVIRVHAHKDIVVAGTNHIDTSRWSPLLYVFRHYFGTGPDLGRTFKAER</sequence>
<dbReference type="SUPFAM" id="SSF50475">
    <property type="entry name" value="FMN-binding split barrel"/>
    <property type="match status" value="1"/>
</dbReference>
<dbReference type="PANTHER" id="PTHR43567">
    <property type="entry name" value="FLAVOREDOXIN-RELATED-RELATED"/>
    <property type="match status" value="1"/>
</dbReference>
<dbReference type="STRING" id="52131.GA0061100_104129"/>
<proteinExistence type="inferred from homology"/>
<evidence type="ECO:0000259" key="4">
    <source>
        <dbReference type="Pfam" id="PF01613"/>
    </source>
</evidence>
<dbReference type="GO" id="GO:0016646">
    <property type="term" value="F:oxidoreductase activity, acting on the CH-NH group of donors, NAD or NADP as acceptor"/>
    <property type="evidence" value="ECO:0007669"/>
    <property type="project" value="UniProtKB-ARBA"/>
</dbReference>
<protein>
    <submittedName>
        <fullName evidence="5">NADH-FMN oxidoreductase RutF, flavin reductase (DIM6/NTAB) family</fullName>
    </submittedName>
</protein>
<dbReference type="GO" id="GO:0010181">
    <property type="term" value="F:FMN binding"/>
    <property type="evidence" value="ECO:0007669"/>
    <property type="project" value="InterPro"/>
</dbReference>
<dbReference type="InterPro" id="IPR002563">
    <property type="entry name" value="Flavin_Rdtase-like_dom"/>
</dbReference>
<gene>
    <name evidence="5" type="ORF">GA0061100_104129</name>
</gene>
<dbReference type="OrthoDB" id="5946411at2"/>
<accession>A0A1C3V1S0</accession>
<keyword evidence="6" id="KW-1185">Reference proteome</keyword>
<dbReference type="EMBL" id="FMAC01000004">
    <property type="protein sequence ID" value="SCB21710.1"/>
    <property type="molecule type" value="Genomic_DNA"/>
</dbReference>
<dbReference type="Gene3D" id="2.30.110.10">
    <property type="entry name" value="Electron Transport, Fmn-binding Protein, Chain A"/>
    <property type="match status" value="1"/>
</dbReference>
<dbReference type="InterPro" id="IPR012349">
    <property type="entry name" value="Split_barrel_FMN-bd"/>
</dbReference>
<evidence type="ECO:0000256" key="3">
    <source>
        <dbReference type="ARBA" id="ARBA00038054"/>
    </source>
</evidence>
<dbReference type="AlphaFoldDB" id="A0A1C3V1S0"/>
<evidence type="ECO:0000256" key="2">
    <source>
        <dbReference type="ARBA" id="ARBA00022630"/>
    </source>
</evidence>
<dbReference type="InterPro" id="IPR052174">
    <property type="entry name" value="Flavoredoxin"/>
</dbReference>
<reference evidence="6" key="1">
    <citation type="submission" date="2016-08" db="EMBL/GenBank/DDBJ databases">
        <authorList>
            <person name="Varghese N."/>
            <person name="Submissions Spin"/>
        </authorList>
    </citation>
    <scope>NUCLEOTIDE SEQUENCE [LARGE SCALE GENOMIC DNA]</scope>
    <source>
        <strain evidence="6">CCBAU 57015</strain>
    </source>
</reference>
<feature type="domain" description="Flavin reductase like" evidence="4">
    <location>
        <begin position="27"/>
        <end position="207"/>
    </location>
</feature>
<comment type="cofactor">
    <cofactor evidence="1">
        <name>FMN</name>
        <dbReference type="ChEBI" id="CHEBI:58210"/>
    </cofactor>
</comment>
<dbReference type="Pfam" id="PF01613">
    <property type="entry name" value="Flavin_Reduct"/>
    <property type="match status" value="1"/>
</dbReference>
<comment type="similarity">
    <text evidence="3">Belongs to the flavoredoxin family.</text>
</comment>
<keyword evidence="2" id="KW-0285">Flavoprotein</keyword>
<evidence type="ECO:0000313" key="6">
    <source>
        <dbReference type="Proteomes" id="UP000186228"/>
    </source>
</evidence>
<dbReference type="RefSeq" id="WP_075853407.1">
    <property type="nucleotide sequence ID" value="NZ_FMAC01000004.1"/>
</dbReference>
<evidence type="ECO:0000313" key="5">
    <source>
        <dbReference type="EMBL" id="SCB21710.1"/>
    </source>
</evidence>
<dbReference type="PANTHER" id="PTHR43567:SF1">
    <property type="entry name" value="FLAVOREDOXIN"/>
    <property type="match status" value="1"/>
</dbReference>
<evidence type="ECO:0000256" key="1">
    <source>
        <dbReference type="ARBA" id="ARBA00001917"/>
    </source>
</evidence>
<organism evidence="5 6">
    <name type="scientific">Rhizobium hainanense</name>
    <dbReference type="NCBI Taxonomy" id="52131"/>
    <lineage>
        <taxon>Bacteria</taxon>
        <taxon>Pseudomonadati</taxon>
        <taxon>Pseudomonadota</taxon>
        <taxon>Alphaproteobacteria</taxon>
        <taxon>Hyphomicrobiales</taxon>
        <taxon>Rhizobiaceae</taxon>
        <taxon>Rhizobium/Agrobacterium group</taxon>
        <taxon>Rhizobium</taxon>
    </lineage>
</organism>
<name>A0A1C3V1S0_9HYPH</name>